<dbReference type="Proteomes" id="UP000199221">
    <property type="component" value="Unassembled WGS sequence"/>
</dbReference>
<feature type="domain" description="HTH tetR-type" evidence="5">
    <location>
        <begin position="10"/>
        <end position="70"/>
    </location>
</feature>
<dbReference type="PANTHER" id="PTHR30055">
    <property type="entry name" value="HTH-TYPE TRANSCRIPTIONAL REGULATOR RUTR"/>
    <property type="match status" value="1"/>
</dbReference>
<evidence type="ECO:0000256" key="1">
    <source>
        <dbReference type="ARBA" id="ARBA00023015"/>
    </source>
</evidence>
<dbReference type="PROSITE" id="PS01081">
    <property type="entry name" value="HTH_TETR_1"/>
    <property type="match status" value="1"/>
</dbReference>
<evidence type="ECO:0000256" key="4">
    <source>
        <dbReference type="PROSITE-ProRule" id="PRU00335"/>
    </source>
</evidence>
<dbReference type="Gene3D" id="1.10.357.10">
    <property type="entry name" value="Tetracycline Repressor, domain 2"/>
    <property type="match status" value="1"/>
</dbReference>
<dbReference type="EMBL" id="FOEQ01000013">
    <property type="protein sequence ID" value="SER83344.1"/>
    <property type="molecule type" value="Genomic_DNA"/>
</dbReference>
<dbReference type="RefSeq" id="WP_094012277.1">
    <property type="nucleotide sequence ID" value="NZ_CP128543.1"/>
</dbReference>
<dbReference type="InterPro" id="IPR049484">
    <property type="entry name" value="Rv0078-like_C"/>
</dbReference>
<proteinExistence type="predicted"/>
<dbReference type="Pfam" id="PF00440">
    <property type="entry name" value="TetR_N"/>
    <property type="match status" value="1"/>
</dbReference>
<dbReference type="SUPFAM" id="SSF46689">
    <property type="entry name" value="Homeodomain-like"/>
    <property type="match status" value="1"/>
</dbReference>
<sequence length="194" mass="21083">MVRRTRAEMEETRAALLAMARQVFSEQGYAQASMDDLTARAGLTRGALYHHFGDKQGLLAAVVAQIDGEMDARLLAISASCDDPWQGFCQRCEAYLRMAREPEIQRIVLRDARAVLGAASPEAQQHCIASLQRMLSGLVQQSVVAEADPWALAALVHGSLSEAAVWIAQVEDGDSRLGQALVALELILRGLLAR</sequence>
<gene>
    <name evidence="6" type="ORF">SAMN05216230_11319</name>
</gene>
<accession>A0A1H9SED0</accession>
<dbReference type="InterPro" id="IPR009057">
    <property type="entry name" value="Homeodomain-like_sf"/>
</dbReference>
<dbReference type="Pfam" id="PF21351">
    <property type="entry name" value="TetR_C_41"/>
    <property type="match status" value="1"/>
</dbReference>
<dbReference type="AlphaFoldDB" id="A0A1H9SED0"/>
<dbReference type="PROSITE" id="PS50977">
    <property type="entry name" value="HTH_TETR_2"/>
    <property type="match status" value="1"/>
</dbReference>
<evidence type="ECO:0000313" key="6">
    <source>
        <dbReference type="EMBL" id="SER83344.1"/>
    </source>
</evidence>
<dbReference type="FunFam" id="1.10.10.60:FF:000141">
    <property type="entry name" value="TetR family transcriptional regulator"/>
    <property type="match status" value="1"/>
</dbReference>
<reference evidence="6 7" key="1">
    <citation type="submission" date="2016-10" db="EMBL/GenBank/DDBJ databases">
        <authorList>
            <person name="de Groot N.N."/>
        </authorList>
    </citation>
    <scope>NUCLEOTIDE SEQUENCE [LARGE SCALE GENOMIC DNA]</scope>
    <source>
        <strain evidence="6 7">LMG 27941</strain>
    </source>
</reference>
<dbReference type="PANTHER" id="PTHR30055:SF223">
    <property type="entry name" value="HTH-TYPE TRANSCRIPTIONAL REGULATOR UIDR"/>
    <property type="match status" value="1"/>
</dbReference>
<dbReference type="GO" id="GO:0000976">
    <property type="term" value="F:transcription cis-regulatory region binding"/>
    <property type="evidence" value="ECO:0007669"/>
    <property type="project" value="TreeGrafter"/>
</dbReference>
<evidence type="ECO:0000256" key="3">
    <source>
        <dbReference type="ARBA" id="ARBA00023163"/>
    </source>
</evidence>
<dbReference type="InterPro" id="IPR023772">
    <property type="entry name" value="DNA-bd_HTH_TetR-type_CS"/>
</dbReference>
<dbReference type="PROSITE" id="PS50096">
    <property type="entry name" value="IQ"/>
    <property type="match status" value="1"/>
</dbReference>
<name>A0A1H9SED0_9PSED</name>
<keyword evidence="3" id="KW-0804">Transcription</keyword>
<dbReference type="InterPro" id="IPR050109">
    <property type="entry name" value="HTH-type_TetR-like_transc_reg"/>
</dbReference>
<evidence type="ECO:0000256" key="2">
    <source>
        <dbReference type="ARBA" id="ARBA00023125"/>
    </source>
</evidence>
<keyword evidence="1" id="KW-0805">Transcription regulation</keyword>
<feature type="DNA-binding region" description="H-T-H motif" evidence="4">
    <location>
        <begin position="33"/>
        <end position="52"/>
    </location>
</feature>
<keyword evidence="2 4" id="KW-0238">DNA-binding</keyword>
<evidence type="ECO:0000313" key="7">
    <source>
        <dbReference type="Proteomes" id="UP000199221"/>
    </source>
</evidence>
<protein>
    <submittedName>
        <fullName evidence="6">Transcriptional regulator, TetR family</fullName>
    </submittedName>
</protein>
<dbReference type="PRINTS" id="PR00455">
    <property type="entry name" value="HTHTETR"/>
</dbReference>
<evidence type="ECO:0000259" key="5">
    <source>
        <dbReference type="PROSITE" id="PS50977"/>
    </source>
</evidence>
<dbReference type="GO" id="GO:0003700">
    <property type="term" value="F:DNA-binding transcription factor activity"/>
    <property type="evidence" value="ECO:0007669"/>
    <property type="project" value="TreeGrafter"/>
</dbReference>
<organism evidence="6 7">
    <name type="scientific">Pseudomonas soli</name>
    <dbReference type="NCBI Taxonomy" id="1306993"/>
    <lineage>
        <taxon>Bacteria</taxon>
        <taxon>Pseudomonadati</taxon>
        <taxon>Pseudomonadota</taxon>
        <taxon>Gammaproteobacteria</taxon>
        <taxon>Pseudomonadales</taxon>
        <taxon>Pseudomonadaceae</taxon>
        <taxon>Pseudomonas</taxon>
    </lineage>
</organism>
<dbReference type="GeneID" id="93675662"/>
<dbReference type="InterPro" id="IPR001647">
    <property type="entry name" value="HTH_TetR"/>
</dbReference>